<sequence>MSIENFTKGYLSMVRSLDTLRGSWAAKLERISAFSLLSRIYQQASLQSKSDCSPKTRHAMPNESSQHFPQEPCAETQFFCDDYLSRI</sequence>
<keyword evidence="3" id="KW-1185">Reference proteome</keyword>
<reference evidence="2 3" key="1">
    <citation type="journal article" date="2019" name="Sci. Rep.">
        <title>Orb-weaving spider Araneus ventricosus genome elucidates the spidroin gene catalogue.</title>
        <authorList>
            <person name="Kono N."/>
            <person name="Nakamura H."/>
            <person name="Ohtoshi R."/>
            <person name="Moran D.A.P."/>
            <person name="Shinohara A."/>
            <person name="Yoshida Y."/>
            <person name="Fujiwara M."/>
            <person name="Mori M."/>
            <person name="Tomita M."/>
            <person name="Arakawa K."/>
        </authorList>
    </citation>
    <scope>NUCLEOTIDE SEQUENCE [LARGE SCALE GENOMIC DNA]</scope>
</reference>
<evidence type="ECO:0000256" key="1">
    <source>
        <dbReference type="SAM" id="MobiDB-lite"/>
    </source>
</evidence>
<accession>A0A4Y2A120</accession>
<protein>
    <submittedName>
        <fullName evidence="2">Uncharacterized protein</fullName>
    </submittedName>
</protein>
<evidence type="ECO:0000313" key="2">
    <source>
        <dbReference type="EMBL" id="GBL73491.1"/>
    </source>
</evidence>
<feature type="region of interest" description="Disordered" evidence="1">
    <location>
        <begin position="51"/>
        <end position="70"/>
    </location>
</feature>
<proteinExistence type="predicted"/>
<dbReference type="EMBL" id="BGPR01000003">
    <property type="protein sequence ID" value="GBL73491.1"/>
    <property type="molecule type" value="Genomic_DNA"/>
</dbReference>
<comment type="caution">
    <text evidence="2">The sequence shown here is derived from an EMBL/GenBank/DDBJ whole genome shotgun (WGS) entry which is preliminary data.</text>
</comment>
<evidence type="ECO:0000313" key="3">
    <source>
        <dbReference type="Proteomes" id="UP000499080"/>
    </source>
</evidence>
<gene>
    <name evidence="2" type="ORF">AVEN_159485_1</name>
</gene>
<organism evidence="2 3">
    <name type="scientific">Araneus ventricosus</name>
    <name type="common">Orbweaver spider</name>
    <name type="synonym">Epeira ventricosa</name>
    <dbReference type="NCBI Taxonomy" id="182803"/>
    <lineage>
        <taxon>Eukaryota</taxon>
        <taxon>Metazoa</taxon>
        <taxon>Ecdysozoa</taxon>
        <taxon>Arthropoda</taxon>
        <taxon>Chelicerata</taxon>
        <taxon>Arachnida</taxon>
        <taxon>Araneae</taxon>
        <taxon>Araneomorphae</taxon>
        <taxon>Entelegynae</taxon>
        <taxon>Araneoidea</taxon>
        <taxon>Araneidae</taxon>
        <taxon>Araneus</taxon>
    </lineage>
</organism>
<name>A0A4Y2A120_ARAVE</name>
<dbReference type="AlphaFoldDB" id="A0A4Y2A120"/>
<dbReference type="Proteomes" id="UP000499080">
    <property type="component" value="Unassembled WGS sequence"/>
</dbReference>